<dbReference type="GO" id="GO:0004074">
    <property type="term" value="F:biliverdin reductase [NAD(P)H] activity"/>
    <property type="evidence" value="ECO:0007669"/>
    <property type="project" value="TreeGrafter"/>
</dbReference>
<dbReference type="EMBL" id="VTAV01000004">
    <property type="protein sequence ID" value="TYR36690.1"/>
    <property type="molecule type" value="Genomic_DNA"/>
</dbReference>
<dbReference type="InterPro" id="IPR016040">
    <property type="entry name" value="NAD(P)-bd_dom"/>
</dbReference>
<comment type="caution">
    <text evidence="2">The sequence shown here is derived from an EMBL/GenBank/DDBJ whole genome shotgun (WGS) entry which is preliminary data.</text>
</comment>
<dbReference type="AlphaFoldDB" id="A0A5D4HD10"/>
<gene>
    <name evidence="2" type="ORF">FXV77_09325</name>
</gene>
<dbReference type="GO" id="GO:0042602">
    <property type="term" value="F:riboflavin reductase (NADPH) activity"/>
    <property type="evidence" value="ECO:0007669"/>
    <property type="project" value="TreeGrafter"/>
</dbReference>
<protein>
    <submittedName>
        <fullName evidence="2">NAD(P)H-binding protein</fullName>
    </submittedName>
</protein>
<accession>A0A5D4HD10</accession>
<dbReference type="SUPFAM" id="SSF51735">
    <property type="entry name" value="NAD(P)-binding Rossmann-fold domains"/>
    <property type="match status" value="1"/>
</dbReference>
<reference evidence="2 3" key="1">
    <citation type="submission" date="2019-08" db="EMBL/GenBank/DDBJ databases">
        <title>Phlebobacter frassis gen. nov. sp. nov., a new member of family Sphingobacteriaceae isolated from sand fly rearing media.</title>
        <authorList>
            <person name="Kakumanu M.L."/>
            <person name="Marayati B.F."/>
            <person name="Wada-Katsumata A."/>
            <person name="Wasserberg G."/>
            <person name="Schal C."/>
            <person name="Apperson C.S."/>
            <person name="Ponnusamy L."/>
        </authorList>
    </citation>
    <scope>NUCLEOTIDE SEQUENCE [LARGE SCALE GENOMIC DNA]</scope>
    <source>
        <strain evidence="2 3">SSI9</strain>
    </source>
</reference>
<dbReference type="InterPro" id="IPR051606">
    <property type="entry name" value="Polyketide_Oxido-like"/>
</dbReference>
<dbReference type="InterPro" id="IPR036291">
    <property type="entry name" value="NAD(P)-bd_dom_sf"/>
</dbReference>
<dbReference type="PANTHER" id="PTHR43355:SF2">
    <property type="entry name" value="FLAVIN REDUCTASE (NADPH)"/>
    <property type="match status" value="1"/>
</dbReference>
<dbReference type="Proteomes" id="UP000322362">
    <property type="component" value="Unassembled WGS sequence"/>
</dbReference>
<evidence type="ECO:0000313" key="3">
    <source>
        <dbReference type="Proteomes" id="UP000322362"/>
    </source>
</evidence>
<sequence>MTFKKTNKMTITIFGATGRMQHLLVQQALDTGHKVIGYARTPSKMTIQHPNLTLIKGTMLDKTAIEAAIEGSDVVIETVGCVSEGTKLIIQAMKKFKVKRLVVVSTSNAKDSKDLPDKKFALLLGMTRGVLKLLGLFNRQYRNAVSELRKIAEIVRNSDLDWTLVRVAGLNNKARSNHVKSGYLGQGRLSFTTSRADMADFLLQQVTDSTYIKQAPAISS</sequence>
<dbReference type="RefSeq" id="WP_148918942.1">
    <property type="nucleotide sequence ID" value="NZ_VTAV01000004.1"/>
</dbReference>
<feature type="domain" description="NAD(P)-binding" evidence="1">
    <location>
        <begin position="15"/>
        <end position="208"/>
    </location>
</feature>
<evidence type="ECO:0000259" key="1">
    <source>
        <dbReference type="Pfam" id="PF13460"/>
    </source>
</evidence>
<dbReference type="Gene3D" id="3.40.50.720">
    <property type="entry name" value="NAD(P)-binding Rossmann-like Domain"/>
    <property type="match status" value="1"/>
</dbReference>
<dbReference type="PANTHER" id="PTHR43355">
    <property type="entry name" value="FLAVIN REDUCTASE (NADPH)"/>
    <property type="match status" value="1"/>
</dbReference>
<proteinExistence type="predicted"/>
<dbReference type="Pfam" id="PF13460">
    <property type="entry name" value="NAD_binding_10"/>
    <property type="match status" value="1"/>
</dbReference>
<organism evidence="2 3">
    <name type="scientific">Sphingobacterium phlebotomi</name>
    <dbReference type="NCBI Taxonomy" id="2605433"/>
    <lineage>
        <taxon>Bacteria</taxon>
        <taxon>Pseudomonadati</taxon>
        <taxon>Bacteroidota</taxon>
        <taxon>Sphingobacteriia</taxon>
        <taxon>Sphingobacteriales</taxon>
        <taxon>Sphingobacteriaceae</taxon>
        <taxon>Sphingobacterium</taxon>
    </lineage>
</organism>
<name>A0A5D4HD10_9SPHI</name>
<evidence type="ECO:0000313" key="2">
    <source>
        <dbReference type="EMBL" id="TYR36690.1"/>
    </source>
</evidence>
<keyword evidence="3" id="KW-1185">Reference proteome</keyword>